<feature type="domain" description="SoxA A3" evidence="5">
    <location>
        <begin position="484"/>
        <end position="566"/>
    </location>
</feature>
<dbReference type="Gene3D" id="3.30.1360.120">
    <property type="entry name" value="Probable tRNA modification gtpase trme, domain 1"/>
    <property type="match status" value="1"/>
</dbReference>
<reference evidence="6 7" key="1">
    <citation type="submission" date="2020-04" db="EMBL/GenBank/DDBJ databases">
        <authorList>
            <person name="Klaysubun C."/>
            <person name="Duangmal K."/>
            <person name="Lipun K."/>
        </authorList>
    </citation>
    <scope>NUCLEOTIDE SEQUENCE [LARGE SCALE GENOMIC DNA]</scope>
    <source>
        <strain evidence="6 7">DSM 45300</strain>
    </source>
</reference>
<proteinExistence type="inferred from homology"/>
<dbReference type="InterPro" id="IPR041854">
    <property type="entry name" value="BFD-like_2Fe2S-bd_dom_sf"/>
</dbReference>
<dbReference type="InterPro" id="IPR041117">
    <property type="entry name" value="SoxA_A3"/>
</dbReference>
<gene>
    <name evidence="6" type="ORF">HF519_05165</name>
</gene>
<dbReference type="InterPro" id="IPR006222">
    <property type="entry name" value="GCVT_N"/>
</dbReference>
<dbReference type="InterPro" id="IPR027266">
    <property type="entry name" value="TrmE/GcvT-like"/>
</dbReference>
<dbReference type="InterPro" id="IPR036188">
    <property type="entry name" value="FAD/NAD-bd_sf"/>
</dbReference>
<dbReference type="SUPFAM" id="SSF101790">
    <property type="entry name" value="Aminomethyltransferase beta-barrel domain"/>
    <property type="match status" value="1"/>
</dbReference>
<evidence type="ECO:0000256" key="2">
    <source>
        <dbReference type="ARBA" id="ARBA00023002"/>
    </source>
</evidence>
<dbReference type="InterPro" id="IPR013977">
    <property type="entry name" value="GcvT_C"/>
</dbReference>
<name>A0A848DEH6_9PSEU</name>
<dbReference type="GO" id="GO:0016491">
    <property type="term" value="F:oxidoreductase activity"/>
    <property type="evidence" value="ECO:0007669"/>
    <property type="project" value="UniProtKB-KW"/>
</dbReference>
<sequence length="949" mass="102647">MRLGPQPGEVIDRNRTIEFRWNGRAYQAHPGDTIISALAAAGERVFSRSYKYHRPRGLLTADFLDPGCQLQVGDEPNVRAAHRLVEAGMDVRSQNTWPSLKFDVKAVNGLAGRFLATGFYYKTFIKPERLWPAYERVLRKFVHAGEVSPDTEHGYYDKRYAHPDVLVTGGGPAGMAAAVAAARAGARVLLVEEEHHLGGHLRWGDDTARAVRAELAEQVRSEPGIEVLTDSVVVGRYDDNWIGVMQRNLPHVVERLVKVRAKSLVVAPGLVERPYVFTGNDLPGVMLSTAARRLINLYAVKPGERAVVLSANPEGDAAVADLQRAGVEIAAVADARRGQRVVRARGRGGVQSVELADGSRIDCDLLVTAVGWTAPTSLLNMAGARPVYRPEVARFVPDPAHTPDGVLAVGGIAGDGTLDQLREHADAVGREAARRAAQLAHRLHGALPTRPRDAAPQPAPVTDPVPIPELPLAEHPELFFSTHGFVDFSEDVSSKDLVTAVKEGYDSVELVKRYTTATMGPAQGKLETVNTVAIVAAATGRSIAETGTTTWRPMYAPVTLGALAGRSFEPIRHSPMQPWHERHGATPLVAGQWIRPEHYGDPAAEVRTVRSGVGIIDVTPIGKLDLRGPDVAKLLNLLYVNKWSKLDIGRVRYGVMCADDGVVLDDGVTGRLGDDHYLMSTTSSGAATVWEWVENWLQTEHPDWQVHVTPVTTAYASINVAGPRSRELLGRLTEGVDLRPEAFGYMNVRTGTVAGVQDCVLWRIGFTGELSYEIHLPASYGLHVWERLIETGADLGVVPFGVEAQRILRLEKGHFIVGQDTDGLTQGYTAGLGSLIKLDKADFVGKPELAWQAERGGYPQLVGLLPVDGDVVPPEASQIITGGGHIAGRITSSRMSPTLGRAICLGQVDSGLAEAGTRVTVRLPDGRDVEAVITAHHAQVDPEGERQRV</sequence>
<evidence type="ECO:0000259" key="3">
    <source>
        <dbReference type="Pfam" id="PF01571"/>
    </source>
</evidence>
<dbReference type="PRINTS" id="PR00469">
    <property type="entry name" value="PNDRDTASEII"/>
</dbReference>
<dbReference type="InterPro" id="IPR042204">
    <property type="entry name" value="2Fe-2S-bd_N"/>
</dbReference>
<dbReference type="InterPro" id="IPR029043">
    <property type="entry name" value="GcvT/YgfZ_C"/>
</dbReference>
<dbReference type="Pfam" id="PF12831">
    <property type="entry name" value="FAD_oxidored"/>
    <property type="match status" value="1"/>
</dbReference>
<evidence type="ECO:0000259" key="5">
    <source>
        <dbReference type="Pfam" id="PF17806"/>
    </source>
</evidence>
<dbReference type="SUPFAM" id="SSF103025">
    <property type="entry name" value="Folate-binding domain"/>
    <property type="match status" value="1"/>
</dbReference>
<evidence type="ECO:0000313" key="7">
    <source>
        <dbReference type="Proteomes" id="UP000586918"/>
    </source>
</evidence>
<evidence type="ECO:0000313" key="6">
    <source>
        <dbReference type="EMBL" id="NMH90987.1"/>
    </source>
</evidence>
<keyword evidence="7" id="KW-1185">Reference proteome</keyword>
<evidence type="ECO:0000256" key="1">
    <source>
        <dbReference type="ARBA" id="ARBA00008609"/>
    </source>
</evidence>
<dbReference type="Gene3D" id="1.10.10.1100">
    <property type="entry name" value="BFD-like [2Fe-2S]-binding domain"/>
    <property type="match status" value="1"/>
</dbReference>
<comment type="caution">
    <text evidence="6">The sequence shown here is derived from an EMBL/GenBank/DDBJ whole genome shotgun (WGS) entry which is preliminary data.</text>
</comment>
<keyword evidence="2" id="KW-0560">Oxidoreductase</keyword>
<dbReference type="Pfam" id="PF01571">
    <property type="entry name" value="GCV_T"/>
    <property type="match status" value="1"/>
</dbReference>
<dbReference type="InterPro" id="IPR028896">
    <property type="entry name" value="GcvT/YgfZ/DmdA"/>
</dbReference>
<dbReference type="AlphaFoldDB" id="A0A848DEH6"/>
<organism evidence="6 7">
    <name type="scientific">Pseudonocardia bannensis</name>
    <dbReference type="NCBI Taxonomy" id="630973"/>
    <lineage>
        <taxon>Bacteria</taxon>
        <taxon>Bacillati</taxon>
        <taxon>Actinomycetota</taxon>
        <taxon>Actinomycetes</taxon>
        <taxon>Pseudonocardiales</taxon>
        <taxon>Pseudonocardiaceae</taxon>
        <taxon>Pseudonocardia</taxon>
    </lineage>
</organism>
<dbReference type="PANTHER" id="PTHR43757">
    <property type="entry name" value="AMINOMETHYLTRANSFERASE"/>
    <property type="match status" value="1"/>
</dbReference>
<comment type="similarity">
    <text evidence="1">Belongs to the GcvT family.</text>
</comment>
<dbReference type="PRINTS" id="PR00368">
    <property type="entry name" value="FADPNR"/>
</dbReference>
<feature type="domain" description="Aminomethyltransferase C-terminal" evidence="4">
    <location>
        <begin position="860"/>
        <end position="935"/>
    </location>
</feature>
<dbReference type="Pfam" id="PF17806">
    <property type="entry name" value="SO_alpha_A3"/>
    <property type="match status" value="1"/>
</dbReference>
<dbReference type="Pfam" id="PF08669">
    <property type="entry name" value="GCV_T_C"/>
    <property type="match status" value="1"/>
</dbReference>
<dbReference type="Pfam" id="PF13510">
    <property type="entry name" value="Fer2_4"/>
    <property type="match status" value="1"/>
</dbReference>
<accession>A0A848DEH6</accession>
<dbReference type="Gene3D" id="3.10.20.440">
    <property type="entry name" value="2Fe-2S iron-sulphur cluster binding domain, sarcosine oxidase, alpha subunit, N-terminal domain"/>
    <property type="match status" value="1"/>
</dbReference>
<dbReference type="Gene3D" id="3.50.50.60">
    <property type="entry name" value="FAD/NAD(P)-binding domain"/>
    <property type="match status" value="3"/>
</dbReference>
<dbReference type="EMBL" id="JAAXKZ010000011">
    <property type="protein sequence ID" value="NMH90987.1"/>
    <property type="molecule type" value="Genomic_DNA"/>
</dbReference>
<dbReference type="Proteomes" id="UP000586918">
    <property type="component" value="Unassembled WGS sequence"/>
</dbReference>
<evidence type="ECO:0000259" key="4">
    <source>
        <dbReference type="Pfam" id="PF08669"/>
    </source>
</evidence>
<feature type="domain" description="GCVT N-terminal" evidence="3">
    <location>
        <begin position="577"/>
        <end position="840"/>
    </location>
</feature>
<protein>
    <submittedName>
        <fullName evidence="6">FAD-dependent oxidoreductase</fullName>
    </submittedName>
</protein>
<dbReference type="PANTHER" id="PTHR43757:SF2">
    <property type="entry name" value="AMINOMETHYLTRANSFERASE, MITOCHONDRIAL"/>
    <property type="match status" value="1"/>
</dbReference>
<dbReference type="SUPFAM" id="SSF51905">
    <property type="entry name" value="FAD/NAD(P)-binding domain"/>
    <property type="match status" value="1"/>
</dbReference>